<reference evidence="2" key="1">
    <citation type="journal article" date="2022" name="Nat. Commun.">
        <title>Chromosome evolution and the genetic basis of agronomically important traits in greater yam.</title>
        <authorList>
            <person name="Bredeson J.V."/>
            <person name="Lyons J.B."/>
            <person name="Oniyinde I.O."/>
            <person name="Okereke N.R."/>
            <person name="Kolade O."/>
            <person name="Nnabue I."/>
            <person name="Nwadili C.O."/>
            <person name="Hribova E."/>
            <person name="Parker M."/>
            <person name="Nwogha J."/>
            <person name="Shu S."/>
            <person name="Carlson J."/>
            <person name="Kariba R."/>
            <person name="Muthemba S."/>
            <person name="Knop K."/>
            <person name="Barton G.J."/>
            <person name="Sherwood A.V."/>
            <person name="Lopez-Montes A."/>
            <person name="Asiedu R."/>
            <person name="Jamnadass R."/>
            <person name="Muchugi A."/>
            <person name="Goodstein D."/>
            <person name="Egesi C.N."/>
            <person name="Featherston J."/>
            <person name="Asfaw A."/>
            <person name="Simpson G.G."/>
            <person name="Dolezel J."/>
            <person name="Hendre P.S."/>
            <person name="Van Deynze A."/>
            <person name="Kumar P.L."/>
            <person name="Obidiegwu J.E."/>
            <person name="Bhattacharjee R."/>
            <person name="Rokhsar D.S."/>
        </authorList>
    </citation>
    <scope>NUCLEOTIDE SEQUENCE [LARGE SCALE GENOMIC DNA]</scope>
    <source>
        <strain evidence="2">cv. TDa95/00328</strain>
    </source>
</reference>
<evidence type="ECO:0000313" key="1">
    <source>
        <dbReference type="EMBL" id="KAH7685797.1"/>
    </source>
</evidence>
<name>A0ACB7WDD2_DIOAL</name>
<sequence length="151" mass="17134">MKSMRGQVVLNIGAEKAWEMYRNNEIIGKINPSMLARAEYLQGDGSPGSLRLFTLGPAVRGYVKESMEEIEEVELGRSVTYKVVAGELRDMYDPYRVTFTFLPMNGMENNQCIAEWKADFQAKSLATPMPNKAREFALGFLKSFDKFQLCN</sequence>
<dbReference type="EMBL" id="CM037014">
    <property type="protein sequence ID" value="KAH7685797.1"/>
    <property type="molecule type" value="Genomic_DNA"/>
</dbReference>
<accession>A0ACB7WDD2</accession>
<dbReference type="Proteomes" id="UP000827976">
    <property type="component" value="Chromosome 4"/>
</dbReference>
<proteinExistence type="predicted"/>
<evidence type="ECO:0000313" key="2">
    <source>
        <dbReference type="Proteomes" id="UP000827976"/>
    </source>
</evidence>
<organism evidence="1 2">
    <name type="scientific">Dioscorea alata</name>
    <name type="common">Purple yam</name>
    <dbReference type="NCBI Taxonomy" id="55571"/>
    <lineage>
        <taxon>Eukaryota</taxon>
        <taxon>Viridiplantae</taxon>
        <taxon>Streptophyta</taxon>
        <taxon>Embryophyta</taxon>
        <taxon>Tracheophyta</taxon>
        <taxon>Spermatophyta</taxon>
        <taxon>Magnoliopsida</taxon>
        <taxon>Liliopsida</taxon>
        <taxon>Dioscoreales</taxon>
        <taxon>Dioscoreaceae</taxon>
        <taxon>Dioscorea</taxon>
    </lineage>
</organism>
<comment type="caution">
    <text evidence="1">The sequence shown here is derived from an EMBL/GenBank/DDBJ whole genome shotgun (WGS) entry which is preliminary data.</text>
</comment>
<gene>
    <name evidence="1" type="ORF">IHE45_04G062900</name>
</gene>
<keyword evidence="2" id="KW-1185">Reference proteome</keyword>
<protein>
    <submittedName>
        <fullName evidence="1">Bet v1-like protein</fullName>
    </submittedName>
</protein>